<gene>
    <name evidence="1" type="ORF">A3C04_01850</name>
</gene>
<dbReference type="AlphaFoldDB" id="A0A1G2R0K4"/>
<evidence type="ECO:0000313" key="2">
    <source>
        <dbReference type="Proteomes" id="UP000178092"/>
    </source>
</evidence>
<reference evidence="1 2" key="1">
    <citation type="journal article" date="2016" name="Nat. Commun.">
        <title>Thousands of microbial genomes shed light on interconnected biogeochemical processes in an aquifer system.</title>
        <authorList>
            <person name="Anantharaman K."/>
            <person name="Brown C.T."/>
            <person name="Hug L.A."/>
            <person name="Sharon I."/>
            <person name="Castelle C.J."/>
            <person name="Probst A.J."/>
            <person name="Thomas B.C."/>
            <person name="Singh A."/>
            <person name="Wilkins M.J."/>
            <person name="Karaoz U."/>
            <person name="Brodie E.L."/>
            <person name="Williams K.H."/>
            <person name="Hubbard S.S."/>
            <person name="Banfield J.F."/>
        </authorList>
    </citation>
    <scope>NUCLEOTIDE SEQUENCE [LARGE SCALE GENOMIC DNA]</scope>
</reference>
<accession>A0A1G2R0K4</accession>
<sequence>MTIQNIHNLAVRKGIEGDFRSTQEVDALLARRKKKFDRLSDADKVEFDQESLINPYADSRILHIAHDKKITKALVGIDIDVAEILMAKSLADIDLVVAHHPAGRAFADMHEVMEMQADIFNYYGVPINVAEGLMRERISEVFRGINPRNNWRVVDAARLLGVNLICWHTVADNQAAWFVREAIEAEKPEYVDDVMKVLRGIGEYQEAMKMGSGPRMYAGRLENRCGKVAVSFTGGTEGSAKLYERMAHAGIGTIVGMHVTEDHKREAEAAHLNVLIAGHMSSDSIGMNLICDELEKEGVEIIPCSGFLRVSRVKKE</sequence>
<name>A0A1G2R0K4_9BACT</name>
<proteinExistence type="predicted"/>
<comment type="caution">
    <text evidence="1">The sequence shown here is derived from an EMBL/GenBank/DDBJ whole genome shotgun (WGS) entry which is preliminary data.</text>
</comment>
<dbReference type="EMBL" id="MHTV01000035">
    <property type="protein sequence ID" value="OHA66350.1"/>
    <property type="molecule type" value="Genomic_DNA"/>
</dbReference>
<dbReference type="Proteomes" id="UP000178092">
    <property type="component" value="Unassembled WGS sequence"/>
</dbReference>
<dbReference type="InterPro" id="IPR036069">
    <property type="entry name" value="DUF34/NIF3_sf"/>
</dbReference>
<protein>
    <submittedName>
        <fullName evidence="1">NGG1p interacting factor NIF3</fullName>
    </submittedName>
</protein>
<organism evidence="1 2">
    <name type="scientific">Candidatus Wildermuthbacteria bacterium RIFCSPHIGHO2_02_FULL_45_25</name>
    <dbReference type="NCBI Taxonomy" id="1802450"/>
    <lineage>
        <taxon>Bacteria</taxon>
        <taxon>Candidatus Wildermuthiibacteriota</taxon>
    </lineage>
</organism>
<evidence type="ECO:0000313" key="1">
    <source>
        <dbReference type="EMBL" id="OHA66350.1"/>
    </source>
</evidence>
<dbReference type="SUPFAM" id="SSF102705">
    <property type="entry name" value="NIF3 (NGG1p interacting factor 3)-like"/>
    <property type="match status" value="1"/>
</dbReference>